<gene>
    <name evidence="6" type="ORF">Hgul01_02641</name>
</gene>
<keyword evidence="2" id="KW-0418">Kinase</keyword>
<feature type="domain" description="GAF" evidence="4">
    <location>
        <begin position="30"/>
        <end position="176"/>
    </location>
</feature>
<dbReference type="Pfam" id="PF13185">
    <property type="entry name" value="GAF_2"/>
    <property type="match status" value="1"/>
</dbReference>
<dbReference type="EMBL" id="BAABRU010000008">
    <property type="protein sequence ID" value="GAA5528839.1"/>
    <property type="molecule type" value="Genomic_DNA"/>
</dbReference>
<dbReference type="InterPro" id="IPR003594">
    <property type="entry name" value="HATPase_dom"/>
</dbReference>
<protein>
    <submittedName>
        <fullName evidence="6">Uncharacterized protein</fullName>
    </submittedName>
</protein>
<dbReference type="Gene3D" id="3.30.565.10">
    <property type="entry name" value="Histidine kinase-like ATPase, C-terminal domain"/>
    <property type="match status" value="1"/>
</dbReference>
<keyword evidence="7" id="KW-1185">Reference proteome</keyword>
<dbReference type="PANTHER" id="PTHR24421:SF62">
    <property type="entry name" value="SENSORY TRANSDUCTION HISTIDINE KINASE"/>
    <property type="match status" value="1"/>
</dbReference>
<evidence type="ECO:0000256" key="3">
    <source>
        <dbReference type="ARBA" id="ARBA00023012"/>
    </source>
</evidence>
<dbReference type="InterPro" id="IPR029016">
    <property type="entry name" value="GAF-like_dom_sf"/>
</dbReference>
<proteinExistence type="predicted"/>
<comment type="caution">
    <text evidence="6">The sequence shown here is derived from an EMBL/GenBank/DDBJ whole genome shotgun (WGS) entry which is preliminary data.</text>
</comment>
<dbReference type="Pfam" id="PF02518">
    <property type="entry name" value="HATPase_c"/>
    <property type="match status" value="1"/>
</dbReference>
<dbReference type="RefSeq" id="WP_345722456.1">
    <property type="nucleotide sequence ID" value="NZ_BAABRU010000008.1"/>
</dbReference>
<dbReference type="InterPro" id="IPR036890">
    <property type="entry name" value="HATPase_C_sf"/>
</dbReference>
<dbReference type="SUPFAM" id="SSF55781">
    <property type="entry name" value="GAF domain-like"/>
    <property type="match status" value="1"/>
</dbReference>
<evidence type="ECO:0000313" key="7">
    <source>
        <dbReference type="Proteomes" id="UP001428290"/>
    </source>
</evidence>
<accession>A0ABP9X094</accession>
<dbReference type="Gene3D" id="3.30.450.40">
    <property type="match status" value="1"/>
</dbReference>
<evidence type="ECO:0000256" key="1">
    <source>
        <dbReference type="ARBA" id="ARBA00022679"/>
    </source>
</evidence>
<feature type="domain" description="Histidine kinase/HSP90-like ATPase" evidence="5">
    <location>
        <begin position="286"/>
        <end position="379"/>
    </location>
</feature>
<dbReference type="SMART" id="SM00065">
    <property type="entry name" value="GAF"/>
    <property type="match status" value="1"/>
</dbReference>
<keyword evidence="3" id="KW-0902">Two-component regulatory system</keyword>
<dbReference type="SMART" id="SM00387">
    <property type="entry name" value="HATPase_c"/>
    <property type="match status" value="1"/>
</dbReference>
<dbReference type="Gene3D" id="1.20.5.1930">
    <property type="match status" value="1"/>
</dbReference>
<dbReference type="Proteomes" id="UP001428290">
    <property type="component" value="Unassembled WGS sequence"/>
</dbReference>
<evidence type="ECO:0000259" key="4">
    <source>
        <dbReference type="SMART" id="SM00065"/>
    </source>
</evidence>
<evidence type="ECO:0000259" key="5">
    <source>
        <dbReference type="SMART" id="SM00387"/>
    </source>
</evidence>
<dbReference type="CDD" id="cd16917">
    <property type="entry name" value="HATPase_UhpB-NarQ-NarX-like"/>
    <property type="match status" value="1"/>
</dbReference>
<organism evidence="6 7">
    <name type="scientific">Herpetosiphon gulosus</name>
    <dbReference type="NCBI Taxonomy" id="1973496"/>
    <lineage>
        <taxon>Bacteria</taxon>
        <taxon>Bacillati</taxon>
        <taxon>Chloroflexota</taxon>
        <taxon>Chloroflexia</taxon>
        <taxon>Herpetosiphonales</taxon>
        <taxon>Herpetosiphonaceae</taxon>
        <taxon>Herpetosiphon</taxon>
    </lineage>
</organism>
<sequence>MSNDPAVLARRNHELMILNQIAEALNRSTQLDQALQTVLELVAELLELHTGWVWLLRDDQMTHYLAAAYHLPPVLCHPQALEDDCYCLERFRDDDLERAANISVIRCTRLRHVPQGTEVRFHSSIPLMAHGRKLGVFNVASPDWCELSADDLRLLHTVGDLLSMAIERTRLFERSLSLGAVEERNRIAREIHDTLAQGLTAVLLQLETADALFEIGAIERGRAKIQQALQWTRYNLDEARRSVLDLRAAPLEGRSLVEALATLKHEHDRFSFDIQTIGALQPLPLRIEVGLLRIVQEALNNVRQHAQASAVVIEYHATPTQIEICVHDDGCGFDPTLPKPQHFGLIGMNERTRLLSGSLEIKSTLGAGTEVCIVVPLGSSK</sequence>
<dbReference type="SUPFAM" id="SSF55874">
    <property type="entry name" value="ATPase domain of HSP90 chaperone/DNA topoisomerase II/histidine kinase"/>
    <property type="match status" value="1"/>
</dbReference>
<dbReference type="InterPro" id="IPR003018">
    <property type="entry name" value="GAF"/>
</dbReference>
<dbReference type="Pfam" id="PF07730">
    <property type="entry name" value="HisKA_3"/>
    <property type="match status" value="1"/>
</dbReference>
<name>A0ABP9X094_9CHLR</name>
<evidence type="ECO:0000313" key="6">
    <source>
        <dbReference type="EMBL" id="GAA5528839.1"/>
    </source>
</evidence>
<evidence type="ECO:0000256" key="2">
    <source>
        <dbReference type="ARBA" id="ARBA00022777"/>
    </source>
</evidence>
<dbReference type="InterPro" id="IPR011712">
    <property type="entry name" value="Sig_transdc_His_kin_sub3_dim/P"/>
</dbReference>
<reference evidence="6 7" key="1">
    <citation type="submission" date="2024-02" db="EMBL/GenBank/DDBJ databases">
        <title>Herpetosiphon gulosus NBRC 112829.</title>
        <authorList>
            <person name="Ichikawa N."/>
            <person name="Katano-Makiyama Y."/>
            <person name="Hidaka K."/>
        </authorList>
    </citation>
    <scope>NUCLEOTIDE SEQUENCE [LARGE SCALE GENOMIC DNA]</scope>
    <source>
        <strain evidence="6 7">NBRC 112829</strain>
    </source>
</reference>
<keyword evidence="1" id="KW-0808">Transferase</keyword>
<dbReference type="InterPro" id="IPR050482">
    <property type="entry name" value="Sensor_HK_TwoCompSys"/>
</dbReference>
<dbReference type="PANTHER" id="PTHR24421">
    <property type="entry name" value="NITRATE/NITRITE SENSOR PROTEIN NARX-RELATED"/>
    <property type="match status" value="1"/>
</dbReference>